<feature type="transmembrane region" description="Helical" evidence="13">
    <location>
        <begin position="365"/>
        <end position="390"/>
    </location>
</feature>
<evidence type="ECO:0000256" key="4">
    <source>
        <dbReference type="ARBA" id="ARBA00022475"/>
    </source>
</evidence>
<dbReference type="GeneID" id="111246350"/>
<evidence type="ECO:0000256" key="9">
    <source>
        <dbReference type="ARBA" id="ARBA00023136"/>
    </source>
</evidence>
<feature type="compositionally biased region" description="Polar residues" evidence="12">
    <location>
        <begin position="644"/>
        <end position="664"/>
    </location>
</feature>
<sequence>MVKVRSTTIRGTVSTIIKTAARMVATTRVMDDIPMIPNDAVSLLTKEKLLERFTPYDYTIVVLMLVCSGAIGLYCAFAEGLQKTTRQLLSANGRLSPTFVSLSLTASFISATFVLGNAAEVYQNSTMIFVTIGSYVFMLATTASFFVPIFYELGVNTCYQYLELRFSRLVRMAAVVLYIIEMLIYMSVSLYAPALAISSITGIKLWTTVCAISIVCTLYTSVGGIKAVVYTNAFQLVVMLIAMIVIVISGYAHLGGFNRVWKIAERGKRIHFTDFRFDPTVRHTVWGLVIGAAISNMGSYATNNMMVLRYFTVSSLNAAKWAVWMNLPLLVAVLSLSCLSGLLMFARYHACDPIANKQVTSSDQLLPYFILDVLGATTGMSGLFVAGIFAASLSSISSAVNALCNVFYIDIVLICWPSISSETGAKVIVGLGAVFSLLAIILVVGTSSMGQVLPATVAINSSVGAPLFGLFFVGIFFPTVTTLGALTGFVVSLPISLYLNMAPIIAEVQAFTLTHLTVRSCVENFPSANYSTTVATPLTAENLPFIYRLSYLWMSSISVFIQVVVSLLVSKITGSNDPTKMNPNLICTPFDSCPCLSDEIKTILNFGVGKHFDVLSRAEAEKLTFGDVLGSARMKRPEVEESSDLTTMPSESSDTITNIGSRIS</sequence>
<feature type="transmembrane region" description="Helical" evidence="13">
    <location>
        <begin position="284"/>
        <end position="302"/>
    </location>
</feature>
<dbReference type="Gene3D" id="1.20.1730.10">
    <property type="entry name" value="Sodium/glucose cotransporter"/>
    <property type="match status" value="1"/>
</dbReference>
<protein>
    <submittedName>
        <fullName evidence="14">Uncharacterized protein</fullName>
    </submittedName>
</protein>
<keyword evidence="10" id="KW-0739">Sodium transport</keyword>
<evidence type="ECO:0000256" key="11">
    <source>
        <dbReference type="RuleBase" id="RU362091"/>
    </source>
</evidence>
<evidence type="ECO:0000256" key="7">
    <source>
        <dbReference type="ARBA" id="ARBA00023053"/>
    </source>
</evidence>
<evidence type="ECO:0000256" key="12">
    <source>
        <dbReference type="SAM" id="MobiDB-lite"/>
    </source>
</evidence>
<evidence type="ECO:0000256" key="5">
    <source>
        <dbReference type="ARBA" id="ARBA00022692"/>
    </source>
</evidence>
<keyword evidence="8" id="KW-0406">Ion transport</keyword>
<feature type="transmembrane region" description="Helical" evidence="13">
    <location>
        <begin position="128"/>
        <end position="151"/>
    </location>
</feature>
<feature type="transmembrane region" description="Helical" evidence="13">
    <location>
        <begin position="203"/>
        <end position="222"/>
    </location>
</feature>
<dbReference type="PROSITE" id="PS50283">
    <property type="entry name" value="NA_SOLUT_SYMP_3"/>
    <property type="match status" value="1"/>
</dbReference>
<evidence type="ECO:0000256" key="6">
    <source>
        <dbReference type="ARBA" id="ARBA00022989"/>
    </source>
</evidence>
<dbReference type="Pfam" id="PF00474">
    <property type="entry name" value="SSF"/>
    <property type="match status" value="1"/>
</dbReference>
<dbReference type="InterPro" id="IPR038377">
    <property type="entry name" value="Na/Glc_symporter_sf"/>
</dbReference>
<dbReference type="OMA" id="WDICRDG"/>
<dbReference type="EnsemblMetazoa" id="XM_022795811">
    <property type="protein sequence ID" value="XP_022651546"/>
    <property type="gene ID" value="LOC111246350"/>
</dbReference>
<keyword evidence="7" id="KW-0915">Sodium</keyword>
<proteinExistence type="inferred from homology"/>
<evidence type="ECO:0000313" key="14">
    <source>
        <dbReference type="EnsemblMetazoa" id="XP_022651547"/>
    </source>
</evidence>
<dbReference type="NCBIfam" id="TIGR00813">
    <property type="entry name" value="sss"/>
    <property type="match status" value="1"/>
</dbReference>
<dbReference type="EnsemblMetazoa" id="XM_022795812">
    <property type="protein sequence ID" value="XP_022651547"/>
    <property type="gene ID" value="LOC111246350"/>
</dbReference>
<evidence type="ECO:0000256" key="1">
    <source>
        <dbReference type="ARBA" id="ARBA00004651"/>
    </source>
</evidence>
<feature type="transmembrane region" description="Helical" evidence="13">
    <location>
        <begin position="234"/>
        <end position="254"/>
    </location>
</feature>
<dbReference type="GO" id="GO:0006814">
    <property type="term" value="P:sodium ion transport"/>
    <property type="evidence" value="ECO:0007669"/>
    <property type="project" value="UniProtKB-KW"/>
</dbReference>
<dbReference type="InterPro" id="IPR051163">
    <property type="entry name" value="Sodium:Solute_Symporter_SSF"/>
</dbReference>
<keyword evidence="3" id="KW-0813">Transport</keyword>
<dbReference type="Proteomes" id="UP000594260">
    <property type="component" value="Unplaced"/>
</dbReference>
<name>A0A7M7JG29_VARDE</name>
<evidence type="ECO:0000256" key="2">
    <source>
        <dbReference type="ARBA" id="ARBA00006434"/>
    </source>
</evidence>
<feature type="transmembrane region" description="Helical" evidence="13">
    <location>
        <begin position="425"/>
        <end position="446"/>
    </location>
</feature>
<dbReference type="KEGG" id="vde:111246350"/>
<reference evidence="14" key="1">
    <citation type="submission" date="2021-01" db="UniProtKB">
        <authorList>
            <consortium name="EnsemblMetazoa"/>
        </authorList>
    </citation>
    <scope>IDENTIFICATION</scope>
</reference>
<dbReference type="PANTHER" id="PTHR42985:SF40">
    <property type="entry name" value="LD47995P-RELATED"/>
    <property type="match status" value="1"/>
</dbReference>
<dbReference type="PANTHER" id="PTHR42985">
    <property type="entry name" value="SODIUM-COUPLED MONOCARBOXYLATE TRANSPORTER"/>
    <property type="match status" value="1"/>
</dbReference>
<feature type="region of interest" description="Disordered" evidence="12">
    <location>
        <begin position="639"/>
        <end position="664"/>
    </location>
</feature>
<keyword evidence="5 13" id="KW-0812">Transmembrane</keyword>
<keyword evidence="15" id="KW-1185">Reference proteome</keyword>
<dbReference type="RefSeq" id="XP_022651546.1">
    <property type="nucleotide sequence ID" value="XM_022795811.1"/>
</dbReference>
<evidence type="ECO:0000313" key="15">
    <source>
        <dbReference type="Proteomes" id="UP000594260"/>
    </source>
</evidence>
<feature type="transmembrane region" description="Helical" evidence="13">
    <location>
        <begin position="323"/>
        <end position="345"/>
    </location>
</feature>
<evidence type="ECO:0000256" key="13">
    <source>
        <dbReference type="SAM" id="Phobius"/>
    </source>
</evidence>
<evidence type="ECO:0000256" key="8">
    <source>
        <dbReference type="ARBA" id="ARBA00023065"/>
    </source>
</evidence>
<feature type="transmembrane region" description="Helical" evidence="13">
    <location>
        <begin position="98"/>
        <end position="116"/>
    </location>
</feature>
<feature type="transmembrane region" description="Helical" evidence="13">
    <location>
        <begin position="402"/>
        <end position="419"/>
    </location>
</feature>
<comment type="similarity">
    <text evidence="2 11">Belongs to the sodium:solute symporter (SSF) (TC 2.A.21) family.</text>
</comment>
<feature type="transmembrane region" description="Helical" evidence="13">
    <location>
        <begin position="551"/>
        <end position="570"/>
    </location>
</feature>
<comment type="subcellular location">
    <subcellularLocation>
        <location evidence="1">Cell membrane</location>
        <topology evidence="1">Multi-pass membrane protein</topology>
    </subcellularLocation>
</comment>
<keyword evidence="9 13" id="KW-0472">Membrane</keyword>
<keyword evidence="6 13" id="KW-1133">Transmembrane helix</keyword>
<dbReference type="GO" id="GO:0005886">
    <property type="term" value="C:plasma membrane"/>
    <property type="evidence" value="ECO:0007669"/>
    <property type="project" value="UniProtKB-SubCell"/>
</dbReference>
<feature type="transmembrane region" description="Helical" evidence="13">
    <location>
        <begin position="58"/>
        <end position="77"/>
    </location>
</feature>
<dbReference type="AlphaFoldDB" id="A0A7M7JG29"/>
<dbReference type="RefSeq" id="XP_022651547.1">
    <property type="nucleotide sequence ID" value="XM_022795812.1"/>
</dbReference>
<organism evidence="14 15">
    <name type="scientific">Varroa destructor</name>
    <name type="common">Honeybee mite</name>
    <dbReference type="NCBI Taxonomy" id="109461"/>
    <lineage>
        <taxon>Eukaryota</taxon>
        <taxon>Metazoa</taxon>
        <taxon>Ecdysozoa</taxon>
        <taxon>Arthropoda</taxon>
        <taxon>Chelicerata</taxon>
        <taxon>Arachnida</taxon>
        <taxon>Acari</taxon>
        <taxon>Parasitiformes</taxon>
        <taxon>Mesostigmata</taxon>
        <taxon>Gamasina</taxon>
        <taxon>Dermanyssoidea</taxon>
        <taxon>Varroidae</taxon>
        <taxon>Varroa</taxon>
    </lineage>
</organism>
<keyword evidence="4" id="KW-1003">Cell membrane</keyword>
<feature type="transmembrane region" description="Helical" evidence="13">
    <location>
        <begin position="172"/>
        <end position="197"/>
    </location>
</feature>
<dbReference type="InParanoid" id="A0A7M7JG29"/>
<dbReference type="GO" id="GO:0015293">
    <property type="term" value="F:symporter activity"/>
    <property type="evidence" value="ECO:0007669"/>
    <property type="project" value="TreeGrafter"/>
</dbReference>
<dbReference type="InterPro" id="IPR001734">
    <property type="entry name" value="Na/solute_symporter"/>
</dbReference>
<evidence type="ECO:0000256" key="3">
    <source>
        <dbReference type="ARBA" id="ARBA00022448"/>
    </source>
</evidence>
<dbReference type="OrthoDB" id="6132759at2759"/>
<accession>A0A7M7JG29</accession>
<evidence type="ECO:0000256" key="10">
    <source>
        <dbReference type="ARBA" id="ARBA00023201"/>
    </source>
</evidence>